<name>A0A0G1XW54_9BACT</name>
<dbReference type="Gene3D" id="3.30.70.141">
    <property type="entry name" value="Nucleoside diphosphate kinase-like domain"/>
    <property type="match status" value="1"/>
</dbReference>
<evidence type="ECO:0000256" key="2">
    <source>
        <dbReference type="ARBA" id="ARBA00008142"/>
    </source>
</evidence>
<comment type="caution">
    <text evidence="8">The sequence shown here is derived from an EMBL/GenBank/DDBJ whole genome shotgun (WGS) entry which is preliminary data.</text>
</comment>
<evidence type="ECO:0000313" key="8">
    <source>
        <dbReference type="EMBL" id="KKW35191.1"/>
    </source>
</evidence>
<feature type="domain" description="Nucleoside diphosphate kinase-like" evidence="7">
    <location>
        <begin position="10"/>
        <end position="190"/>
    </location>
</feature>
<evidence type="ECO:0000256" key="6">
    <source>
        <dbReference type="PROSITE-ProRule" id="PRU00706"/>
    </source>
</evidence>
<accession>A0A0G1XW54</accession>
<sequence>MLRMVQNLKEEKTFVLIKPDGVRKGLIGEVIKRFEQRDLKVVALEMFQPSREMIDKHYPSDVTWVERLGSKSLSTYEKYDMDAKVILGTDDPKKIGAMVRGWLVEYMTSAPLVRMVIEGVHAVDMVRKIAGPTLPYVADMGTIRGDFSADSPAVANSERRAVMNILHASETPQEAEHEIAHWFGGKETFKYKRFGVDE</sequence>
<dbReference type="EC" id="2.7.4.6" evidence="3"/>
<dbReference type="EMBL" id="LCRO01000015">
    <property type="protein sequence ID" value="KKW35191.1"/>
    <property type="molecule type" value="Genomic_DNA"/>
</dbReference>
<dbReference type="SUPFAM" id="SSF54919">
    <property type="entry name" value="Nucleoside diphosphate kinase, NDK"/>
    <property type="match status" value="1"/>
</dbReference>
<evidence type="ECO:0000313" key="9">
    <source>
        <dbReference type="Proteomes" id="UP000034740"/>
    </source>
</evidence>
<dbReference type="PROSITE" id="PS51374">
    <property type="entry name" value="NDPK_LIKE"/>
    <property type="match status" value="1"/>
</dbReference>
<dbReference type="InterPro" id="IPR034907">
    <property type="entry name" value="NDK-like_dom"/>
</dbReference>
<proteinExistence type="inferred from homology"/>
<dbReference type="Proteomes" id="UP000034740">
    <property type="component" value="Unassembled WGS sequence"/>
</dbReference>
<dbReference type="PANTHER" id="PTHR11349">
    <property type="entry name" value="NUCLEOSIDE DIPHOSPHATE KINASE"/>
    <property type="match status" value="1"/>
</dbReference>
<dbReference type="AlphaFoldDB" id="A0A0G1XW54"/>
<dbReference type="GO" id="GO:0004550">
    <property type="term" value="F:nucleoside diphosphate kinase activity"/>
    <property type="evidence" value="ECO:0007669"/>
    <property type="project" value="UniProtKB-EC"/>
</dbReference>
<comment type="caution">
    <text evidence="6">Lacks conserved residue(s) required for the propagation of feature annotation.</text>
</comment>
<evidence type="ECO:0000256" key="4">
    <source>
        <dbReference type="ARBA" id="ARBA00022679"/>
    </source>
</evidence>
<evidence type="ECO:0000256" key="5">
    <source>
        <dbReference type="ARBA" id="ARBA00022777"/>
    </source>
</evidence>
<gene>
    <name evidence="8" type="ORF">UY83_C0015G0014</name>
</gene>
<organism evidence="8 9">
    <name type="scientific">Candidatus Adlerbacteria bacterium GW2011_GWA1_54_10</name>
    <dbReference type="NCBI Taxonomy" id="1618605"/>
    <lineage>
        <taxon>Bacteria</taxon>
        <taxon>Candidatus Adleribacteriota</taxon>
    </lineage>
</organism>
<evidence type="ECO:0000259" key="7">
    <source>
        <dbReference type="SMART" id="SM00562"/>
    </source>
</evidence>
<dbReference type="SMART" id="SM00562">
    <property type="entry name" value="NDK"/>
    <property type="match status" value="1"/>
</dbReference>
<evidence type="ECO:0000256" key="1">
    <source>
        <dbReference type="ARBA" id="ARBA00001946"/>
    </source>
</evidence>
<dbReference type="InterPro" id="IPR036850">
    <property type="entry name" value="NDK-like_dom_sf"/>
</dbReference>
<dbReference type="Pfam" id="PF00334">
    <property type="entry name" value="NDK"/>
    <property type="match status" value="2"/>
</dbReference>
<keyword evidence="4" id="KW-0808">Transferase</keyword>
<comment type="similarity">
    <text evidence="2 6">Belongs to the NDK family.</text>
</comment>
<protein>
    <recommendedName>
        <fullName evidence="3">nucleoside-diphosphate kinase</fullName>
        <ecNumber evidence="3">2.7.4.6</ecNumber>
    </recommendedName>
</protein>
<reference evidence="8 9" key="1">
    <citation type="journal article" date="2015" name="Nature">
        <title>rRNA introns, odd ribosomes, and small enigmatic genomes across a large radiation of phyla.</title>
        <authorList>
            <person name="Brown C.T."/>
            <person name="Hug L.A."/>
            <person name="Thomas B.C."/>
            <person name="Sharon I."/>
            <person name="Castelle C.J."/>
            <person name="Singh A."/>
            <person name="Wilkins M.J."/>
            <person name="Williams K.H."/>
            <person name="Banfield J.F."/>
        </authorList>
    </citation>
    <scope>NUCLEOTIDE SEQUENCE [LARGE SCALE GENOMIC DNA]</scope>
</reference>
<keyword evidence="5 8" id="KW-0418">Kinase</keyword>
<evidence type="ECO:0000256" key="3">
    <source>
        <dbReference type="ARBA" id="ARBA00012966"/>
    </source>
</evidence>
<comment type="cofactor">
    <cofactor evidence="1">
        <name>Mg(2+)</name>
        <dbReference type="ChEBI" id="CHEBI:18420"/>
    </cofactor>
</comment>